<comment type="subcellular location">
    <subcellularLocation>
        <location evidence="1">Membrane</location>
        <topology evidence="1">Multi-pass membrane protein</topology>
    </subcellularLocation>
</comment>
<organism evidence="13 14">
    <name type="scientific">Cephalotus follicularis</name>
    <name type="common">Albany pitcher plant</name>
    <dbReference type="NCBI Taxonomy" id="3775"/>
    <lineage>
        <taxon>Eukaryota</taxon>
        <taxon>Viridiplantae</taxon>
        <taxon>Streptophyta</taxon>
        <taxon>Embryophyta</taxon>
        <taxon>Tracheophyta</taxon>
        <taxon>Spermatophyta</taxon>
        <taxon>Magnoliopsida</taxon>
        <taxon>eudicotyledons</taxon>
        <taxon>Gunneridae</taxon>
        <taxon>Pentapetalae</taxon>
        <taxon>rosids</taxon>
        <taxon>fabids</taxon>
        <taxon>Oxalidales</taxon>
        <taxon>Cephalotaceae</taxon>
        <taxon>Cephalotus</taxon>
    </lineage>
</organism>
<sequence length="505" mass="54474">MVGGQTNRNSNGVESQQQKAPPEGAAAGHRKTLPNKYVLICGLLASTNSILLGYDIGVMSGAILFIKENLKLTSVQEEILIGILNLCSLIGSLASGKTSDLIGRRYTIVLAAATFLIGAILMGLAPSFSFLLCGRIIAGIGVGYALMIAPVYTAELSPATTRGFLSSLPELFIVFGILLGYVVNYSLSGLPAHINWRLMLGLAAIPSILIGFAVIAMPESPRWLVLKGRIGEARRVLIKVSDSTEEAELRLGEITKAATSTSNWRGQGVWRELLWHPSRPVRRILVAAIGINFFMQASGNDAVIYYCPEVFKAAGIHKRKQLLGVNMIMGMTKTFFVLVSALNLDQFGRRPLLLLGSAGMTVSLVVLGLGSKVLEHSKSKPVWVIVVCIVAVCAYVSFFSIGLGPITWVYTSEIFPLRLRAQGSGLAISVNRLMSAVVSMTFLTISKKITFGGTFLVLAGIMVGGTVFFYLFMPETKGKSLEELATLFEDKKHDGIESGREMSEM</sequence>
<evidence type="ECO:0000256" key="1">
    <source>
        <dbReference type="ARBA" id="ARBA00004141"/>
    </source>
</evidence>
<proteinExistence type="inferred from homology"/>
<evidence type="ECO:0000256" key="3">
    <source>
        <dbReference type="ARBA" id="ARBA00022448"/>
    </source>
</evidence>
<dbReference type="OrthoDB" id="6339427at2759"/>
<feature type="transmembrane region" description="Helical" evidence="11">
    <location>
        <begin position="322"/>
        <end position="344"/>
    </location>
</feature>
<reference evidence="14" key="1">
    <citation type="submission" date="2016-04" db="EMBL/GenBank/DDBJ databases">
        <title>Cephalotus genome sequencing.</title>
        <authorList>
            <person name="Fukushima K."/>
            <person name="Hasebe M."/>
            <person name="Fang X."/>
        </authorList>
    </citation>
    <scope>NUCLEOTIDE SEQUENCE [LARGE SCALE GENOMIC DNA]</scope>
    <source>
        <strain evidence="14">cv. St1</strain>
    </source>
</reference>
<dbReference type="InterPro" id="IPR005829">
    <property type="entry name" value="Sugar_transporter_CS"/>
</dbReference>
<dbReference type="Gene3D" id="1.20.1250.20">
    <property type="entry name" value="MFS general substrate transporter like domains"/>
    <property type="match status" value="1"/>
</dbReference>
<dbReference type="FunFam" id="1.20.1250.20:FF:000025">
    <property type="entry name" value="probable polyol transporter 4"/>
    <property type="match status" value="1"/>
</dbReference>
<feature type="compositionally biased region" description="Polar residues" evidence="10">
    <location>
        <begin position="1"/>
        <end position="19"/>
    </location>
</feature>
<feature type="domain" description="Major facilitator superfamily (MFS) profile" evidence="12">
    <location>
        <begin position="41"/>
        <end position="477"/>
    </location>
</feature>
<evidence type="ECO:0000256" key="10">
    <source>
        <dbReference type="SAM" id="MobiDB-lite"/>
    </source>
</evidence>
<dbReference type="SUPFAM" id="SSF103473">
    <property type="entry name" value="MFS general substrate transporter"/>
    <property type="match status" value="1"/>
</dbReference>
<keyword evidence="5 11" id="KW-0812">Transmembrane</keyword>
<keyword evidence="14" id="KW-1185">Reference proteome</keyword>
<evidence type="ECO:0000256" key="2">
    <source>
        <dbReference type="ARBA" id="ARBA00010992"/>
    </source>
</evidence>
<feature type="transmembrane region" description="Helical" evidence="11">
    <location>
        <begin position="196"/>
        <end position="217"/>
    </location>
</feature>
<keyword evidence="4" id="KW-0762">Sugar transport</keyword>
<evidence type="ECO:0000259" key="12">
    <source>
        <dbReference type="PROSITE" id="PS50850"/>
    </source>
</evidence>
<dbReference type="PROSITE" id="PS50850">
    <property type="entry name" value="MFS"/>
    <property type="match status" value="1"/>
</dbReference>
<keyword evidence="8 11" id="KW-0472">Membrane</keyword>
<evidence type="ECO:0000256" key="8">
    <source>
        <dbReference type="ARBA" id="ARBA00023136"/>
    </source>
</evidence>
<dbReference type="GO" id="GO:0016020">
    <property type="term" value="C:membrane"/>
    <property type="evidence" value="ECO:0007669"/>
    <property type="project" value="UniProtKB-SubCell"/>
</dbReference>
<feature type="transmembrane region" description="Helical" evidence="11">
    <location>
        <begin position="78"/>
        <end position="96"/>
    </location>
</feature>
<dbReference type="GO" id="GO:0015293">
    <property type="term" value="F:symporter activity"/>
    <property type="evidence" value="ECO:0007669"/>
    <property type="project" value="UniProtKB-KW"/>
</dbReference>
<feature type="transmembrane region" description="Helical" evidence="11">
    <location>
        <begin position="108"/>
        <end position="128"/>
    </location>
</feature>
<dbReference type="PANTHER" id="PTHR23500:SF429">
    <property type="entry name" value="MAJOR FACILITATOR SUPERFAMILY (MFS) PROFILE DOMAIN-CONTAINING PROTEIN"/>
    <property type="match status" value="1"/>
</dbReference>
<keyword evidence="6" id="KW-0769">Symport</keyword>
<dbReference type="InterPro" id="IPR036259">
    <property type="entry name" value="MFS_trans_sf"/>
</dbReference>
<protein>
    <submittedName>
        <fullName evidence="13">Sugar_tr domain-containing protein</fullName>
    </submittedName>
</protein>
<dbReference type="InterPro" id="IPR003663">
    <property type="entry name" value="Sugar/inositol_transpt"/>
</dbReference>
<feature type="transmembrane region" description="Helical" evidence="11">
    <location>
        <begin position="134"/>
        <end position="152"/>
    </location>
</feature>
<dbReference type="STRING" id="3775.A0A1Q3CPD1"/>
<dbReference type="EMBL" id="BDDD01002557">
    <property type="protein sequence ID" value="GAV82116.1"/>
    <property type="molecule type" value="Genomic_DNA"/>
</dbReference>
<dbReference type="InterPro" id="IPR045262">
    <property type="entry name" value="STP/PLT_plant"/>
</dbReference>
<evidence type="ECO:0000256" key="4">
    <source>
        <dbReference type="ARBA" id="ARBA00022597"/>
    </source>
</evidence>
<evidence type="ECO:0000313" key="14">
    <source>
        <dbReference type="Proteomes" id="UP000187406"/>
    </source>
</evidence>
<evidence type="ECO:0000256" key="7">
    <source>
        <dbReference type="ARBA" id="ARBA00022989"/>
    </source>
</evidence>
<evidence type="ECO:0000313" key="13">
    <source>
        <dbReference type="EMBL" id="GAV82116.1"/>
    </source>
</evidence>
<comment type="caution">
    <text evidence="13">The sequence shown here is derived from an EMBL/GenBank/DDBJ whole genome shotgun (WGS) entry which is preliminary data.</text>
</comment>
<dbReference type="PROSITE" id="PS00217">
    <property type="entry name" value="SUGAR_TRANSPORT_2"/>
    <property type="match status" value="1"/>
</dbReference>
<dbReference type="AlphaFoldDB" id="A0A1Q3CPD1"/>
<comment type="similarity">
    <text evidence="2 9">Belongs to the major facilitator superfamily. Sugar transporter (TC 2.A.1.1) family.</text>
</comment>
<feature type="transmembrane region" description="Helical" evidence="11">
    <location>
        <begin position="164"/>
        <end position="184"/>
    </location>
</feature>
<gene>
    <name evidence="13" type="ORF">CFOL_v3_25569</name>
</gene>
<dbReference type="InParanoid" id="A0A1Q3CPD1"/>
<evidence type="ECO:0000256" key="11">
    <source>
        <dbReference type="SAM" id="Phobius"/>
    </source>
</evidence>
<dbReference type="Pfam" id="PF00083">
    <property type="entry name" value="Sugar_tr"/>
    <property type="match status" value="1"/>
</dbReference>
<keyword evidence="7 11" id="KW-1133">Transmembrane helix</keyword>
<evidence type="ECO:0000256" key="5">
    <source>
        <dbReference type="ARBA" id="ARBA00022692"/>
    </source>
</evidence>
<evidence type="ECO:0000256" key="9">
    <source>
        <dbReference type="RuleBase" id="RU003346"/>
    </source>
</evidence>
<keyword evidence="3 9" id="KW-0813">Transport</keyword>
<dbReference type="GO" id="GO:0015144">
    <property type="term" value="F:carbohydrate transmembrane transporter activity"/>
    <property type="evidence" value="ECO:0007669"/>
    <property type="project" value="InterPro"/>
</dbReference>
<feature type="region of interest" description="Disordered" evidence="10">
    <location>
        <begin position="1"/>
        <end position="28"/>
    </location>
</feature>
<name>A0A1Q3CPD1_CEPFO</name>
<accession>A0A1Q3CPD1</accession>
<feature type="transmembrane region" description="Helical" evidence="11">
    <location>
        <begin position="350"/>
        <end position="370"/>
    </location>
</feature>
<dbReference type="Proteomes" id="UP000187406">
    <property type="component" value="Unassembled WGS sequence"/>
</dbReference>
<evidence type="ECO:0000256" key="6">
    <source>
        <dbReference type="ARBA" id="ARBA00022847"/>
    </source>
</evidence>
<dbReference type="PRINTS" id="PR00171">
    <property type="entry name" value="SUGRTRNSPORT"/>
</dbReference>
<feature type="transmembrane region" description="Helical" evidence="11">
    <location>
        <begin position="455"/>
        <end position="473"/>
    </location>
</feature>
<dbReference type="NCBIfam" id="TIGR00879">
    <property type="entry name" value="SP"/>
    <property type="match status" value="1"/>
</dbReference>
<dbReference type="InterPro" id="IPR020846">
    <property type="entry name" value="MFS_dom"/>
</dbReference>
<dbReference type="InterPro" id="IPR005828">
    <property type="entry name" value="MFS_sugar_transport-like"/>
</dbReference>
<dbReference type="PROSITE" id="PS00216">
    <property type="entry name" value="SUGAR_TRANSPORT_1"/>
    <property type="match status" value="2"/>
</dbReference>
<feature type="transmembrane region" description="Helical" evidence="11">
    <location>
        <begin position="382"/>
        <end position="403"/>
    </location>
</feature>
<feature type="transmembrane region" description="Helical" evidence="11">
    <location>
        <begin position="37"/>
        <end position="66"/>
    </location>
</feature>
<dbReference type="PANTHER" id="PTHR23500">
    <property type="entry name" value="SOLUTE CARRIER FAMILY 2, FACILITATED GLUCOSE TRANSPORTER"/>
    <property type="match status" value="1"/>
</dbReference>